<gene>
    <name evidence="2" type="ORF">ABIF29_004696</name>
    <name evidence="3" type="ORF">FDV58_34535</name>
    <name evidence="1" type="ORF">JOH49_006464</name>
</gene>
<dbReference type="RefSeq" id="WP_016844440.1">
    <property type="nucleotide sequence ID" value="NZ_BJNL01000070.1"/>
</dbReference>
<evidence type="ECO:0000313" key="1">
    <source>
        <dbReference type="EMBL" id="MBP1296711.1"/>
    </source>
</evidence>
<organism evidence="3 4">
    <name type="scientific">Bradyrhizobium elkanii</name>
    <dbReference type="NCBI Taxonomy" id="29448"/>
    <lineage>
        <taxon>Bacteria</taxon>
        <taxon>Pseudomonadati</taxon>
        <taxon>Pseudomonadota</taxon>
        <taxon>Alphaproteobacteria</taxon>
        <taxon>Hyphomicrobiales</taxon>
        <taxon>Nitrobacteraceae</taxon>
        <taxon>Bradyrhizobium</taxon>
    </lineage>
</organism>
<accession>A0A1E3EIY3</accession>
<dbReference type="Proteomes" id="UP000305095">
    <property type="component" value="Unassembled WGS sequence"/>
</dbReference>
<dbReference type="EMBL" id="SZZP01000029">
    <property type="protein sequence ID" value="TKV73940.1"/>
    <property type="molecule type" value="Genomic_DNA"/>
</dbReference>
<name>A0A1E3EIY3_BRAEL</name>
<evidence type="ECO:0000313" key="5">
    <source>
        <dbReference type="Proteomes" id="UP001565471"/>
    </source>
</evidence>
<comment type="caution">
    <text evidence="3">The sequence shown here is derived from an EMBL/GenBank/DDBJ whole genome shotgun (WGS) entry which is preliminary data.</text>
</comment>
<dbReference type="EMBL" id="JBGBZA010000002">
    <property type="protein sequence ID" value="MEY9317897.1"/>
    <property type="molecule type" value="Genomic_DNA"/>
</dbReference>
<dbReference type="EMBL" id="JAFICZ010000001">
    <property type="protein sequence ID" value="MBP1296711.1"/>
    <property type="molecule type" value="Genomic_DNA"/>
</dbReference>
<dbReference type="OrthoDB" id="8241082at2"/>
<dbReference type="Proteomes" id="UP001565471">
    <property type="component" value="Unassembled WGS sequence"/>
</dbReference>
<reference evidence="2 5" key="3">
    <citation type="submission" date="2024-07" db="EMBL/GenBank/DDBJ databases">
        <title>Genomic Encyclopedia of Type Strains, Phase V (KMG-V): Genome sequencing to study the core and pangenomes of soil and plant-associated prokaryotes.</title>
        <authorList>
            <person name="Whitman W."/>
        </authorList>
    </citation>
    <scope>NUCLEOTIDE SEQUENCE [LARGE SCALE GENOMIC DNA]</scope>
    <source>
        <strain evidence="2 5">USDA 415</strain>
    </source>
</reference>
<dbReference type="AlphaFoldDB" id="A0A1E3EIY3"/>
<dbReference type="GeneID" id="92954142"/>
<reference evidence="3 4" key="1">
    <citation type="submission" date="2019-05" db="EMBL/GenBank/DDBJ databases">
        <title>Draft Genome of Bradyrhizobium elkanii strain SEMIA 938, Used in Commercial Inoculants for Lupinus spp. in Brazil.</title>
        <authorList>
            <person name="Hungria M."/>
            <person name="Delamuta J.R.M."/>
            <person name="Ribeiro R.A."/>
            <person name="Nogueira M.A."/>
        </authorList>
    </citation>
    <scope>NUCLEOTIDE SEQUENCE [LARGE SCALE GENOMIC DNA]</scope>
    <source>
        <strain evidence="3 4">Semia 938</strain>
    </source>
</reference>
<proteinExistence type="predicted"/>
<sequence length="72" mass="8340">MAETGKIFHVRCVDNTLQRDTLSLGRVYEVTRDIERDGYYELSGLGRFSRSRFEVVEPDDDPGEARRTSRSK</sequence>
<keyword evidence="5" id="KW-1185">Reference proteome</keyword>
<evidence type="ECO:0000313" key="4">
    <source>
        <dbReference type="Proteomes" id="UP000305095"/>
    </source>
</evidence>
<evidence type="ECO:0000313" key="3">
    <source>
        <dbReference type="EMBL" id="TKV73940.1"/>
    </source>
</evidence>
<evidence type="ECO:0000313" key="2">
    <source>
        <dbReference type="EMBL" id="MEY9317897.1"/>
    </source>
</evidence>
<dbReference type="Proteomes" id="UP000673383">
    <property type="component" value="Unassembled WGS sequence"/>
</dbReference>
<protein>
    <submittedName>
        <fullName evidence="3">Uncharacterized protein</fullName>
    </submittedName>
</protein>
<reference evidence="1" key="2">
    <citation type="submission" date="2021-02" db="EMBL/GenBank/DDBJ databases">
        <title>Genomic Encyclopedia of Type Strains, Phase IV (KMG-V): Genome sequencing to study the core and pangenomes of soil and plant-associated prokaryotes.</title>
        <authorList>
            <person name="Whitman W."/>
        </authorList>
    </citation>
    <scope>NUCLEOTIDE SEQUENCE</scope>
    <source>
        <strain evidence="1">USDA 406</strain>
    </source>
</reference>